<dbReference type="EMBL" id="LR215024">
    <property type="protein sequence ID" value="VEU70035.1"/>
    <property type="molecule type" value="Genomic_DNA"/>
</dbReference>
<dbReference type="AlphaFoldDB" id="A0A449AU69"/>
<proteinExistence type="predicted"/>
<keyword evidence="3" id="KW-1185">Reference proteome</keyword>
<protein>
    <submittedName>
        <fullName evidence="2">Uncharacterized protein conserved in bacteria</fullName>
    </submittedName>
</protein>
<keyword evidence="1" id="KW-0175">Coiled coil</keyword>
<dbReference type="Pfam" id="PF09903">
    <property type="entry name" value="DUF2130"/>
    <property type="match status" value="1"/>
</dbReference>
<name>A0A449AU69_9BACT</name>
<evidence type="ECO:0000256" key="1">
    <source>
        <dbReference type="SAM" id="Coils"/>
    </source>
</evidence>
<feature type="coiled-coil region" evidence="1">
    <location>
        <begin position="129"/>
        <end position="218"/>
    </location>
</feature>
<evidence type="ECO:0000313" key="3">
    <source>
        <dbReference type="Proteomes" id="UP000290815"/>
    </source>
</evidence>
<dbReference type="KEGG" id="mgly:NCTC10194_00029"/>
<feature type="coiled-coil region" evidence="1">
    <location>
        <begin position="74"/>
        <end position="101"/>
    </location>
</feature>
<dbReference type="RefSeq" id="WP_129622102.1">
    <property type="nucleotide sequence ID" value="NZ_LR215024.1"/>
</dbReference>
<reference evidence="2 3" key="1">
    <citation type="submission" date="2019-01" db="EMBL/GenBank/DDBJ databases">
        <authorList>
            <consortium name="Pathogen Informatics"/>
        </authorList>
    </citation>
    <scope>NUCLEOTIDE SEQUENCE [LARGE SCALE GENOMIC DNA]</scope>
    <source>
        <strain evidence="2 3">NCTC10194</strain>
    </source>
</reference>
<organism evidence="2 3">
    <name type="scientific">Mycoplasmopsis glycophila</name>
    <dbReference type="NCBI Taxonomy" id="171285"/>
    <lineage>
        <taxon>Bacteria</taxon>
        <taxon>Bacillati</taxon>
        <taxon>Mycoplasmatota</taxon>
        <taxon>Mycoplasmoidales</taxon>
        <taxon>Metamycoplasmataceae</taxon>
        <taxon>Mycoplasmopsis</taxon>
    </lineage>
</organism>
<accession>A0A449AU69</accession>
<sequence>MKKIKIKLKNIENYEFEILESAEKGDYFSLKDWDVSDQASIIDYLSNARDDFGQNIKKQFNAEIKNNPYVVNLEKDHFSEIKDKESKIKELENIINSIKKETELEFKNKLSEAQLKWQEEKNKEIEKIKNESHSKIESMTAELNKKEQKIQSAELEKETIKVKQQAEYNDKLLNEKQKWQEEKNKEIQILIEQKNKEIKDKEEQLIKVEKERDEHKNKYLGFIERKSQGGTKTWGNDFEDDVFGILQETFGHLEDVEYHKTTKPINGQMPDFEVVFYDRNNSLEIGRIVIECKSLENQESSMKNEKFFPKLEQDRIRHKANFAILVTEVEPNSDFFIVNPRDYKNLYMIRPGVLAHLLKLFYLMAKKQNEEEKKLQTYKIKTEEKEKILKEFDNFKTKLLDTHLKNIKNNIKDIEDYLSKIIKAAEDAKDSARKIQNTHFENAYNLVEKFDIRKKVITPLIENGHFDDPSNIASLEEQDSNLLEIKNNEQ</sequence>
<evidence type="ECO:0000313" key="2">
    <source>
        <dbReference type="EMBL" id="VEU70035.1"/>
    </source>
</evidence>
<dbReference type="InterPro" id="IPR019219">
    <property type="entry name" value="DUF2130"/>
</dbReference>
<dbReference type="Proteomes" id="UP000290815">
    <property type="component" value="Chromosome"/>
</dbReference>
<gene>
    <name evidence="2" type="ORF">NCTC10194_00029</name>
</gene>